<dbReference type="RefSeq" id="WP_113993265.1">
    <property type="nucleotide sequence ID" value="NZ_JAWHPP010000026.1"/>
</dbReference>
<organism evidence="1 2">
    <name type="scientific">Faecalibacterium prausnitzii</name>
    <dbReference type="NCBI Taxonomy" id="853"/>
    <lineage>
        <taxon>Bacteria</taxon>
        <taxon>Bacillati</taxon>
        <taxon>Bacillota</taxon>
        <taxon>Clostridia</taxon>
        <taxon>Eubacteriales</taxon>
        <taxon>Oscillospiraceae</taxon>
        <taxon>Faecalibacterium</taxon>
    </lineage>
</organism>
<comment type="caution">
    <text evidence="1">The sequence shown here is derived from an EMBL/GenBank/DDBJ whole genome shotgun (WGS) entry which is preliminary data.</text>
</comment>
<sequence length="88" mass="10220">MNEKVTRFPITYSERRKNMVGPLCVECQVSGRYLRFHEKSDIVQAGEFITVDVMAMQMDEDKPSKKICELIITREDLMNALKHISPND</sequence>
<evidence type="ECO:0000313" key="1">
    <source>
        <dbReference type="EMBL" id="RCH42893.1"/>
    </source>
</evidence>
<gene>
    <name evidence="1" type="ORF">C7J97_13355</name>
</gene>
<proteinExistence type="predicted"/>
<accession>A0A367FY72</accession>
<evidence type="ECO:0000313" key="2">
    <source>
        <dbReference type="Proteomes" id="UP000252378"/>
    </source>
</evidence>
<dbReference type="EMBL" id="PXUP01000026">
    <property type="protein sequence ID" value="RCH42893.1"/>
    <property type="molecule type" value="Genomic_DNA"/>
</dbReference>
<name>A0A367FY72_9FIRM</name>
<dbReference type="Proteomes" id="UP000252378">
    <property type="component" value="Unassembled WGS sequence"/>
</dbReference>
<protein>
    <submittedName>
        <fullName evidence="1">Uncharacterized protein</fullName>
    </submittedName>
</protein>
<dbReference type="AlphaFoldDB" id="A0A367FY72"/>
<reference evidence="1 2" key="1">
    <citation type="submission" date="2018-03" db="EMBL/GenBank/DDBJ databases">
        <title>Complete genome sequencing of Faecalibacterium prausnitzii strains isolated from the human gut.</title>
        <authorList>
            <person name="Fitzgerald B.C."/>
            <person name="Shkoporov A.N."/>
            <person name="Ross P.R."/>
            <person name="Hill C."/>
        </authorList>
    </citation>
    <scope>NUCLEOTIDE SEQUENCE [LARGE SCALE GENOMIC DNA]</scope>
    <source>
        <strain evidence="1 2">ATCC 27768</strain>
    </source>
</reference>